<reference evidence="1" key="1">
    <citation type="submission" date="2020-08" db="EMBL/GenBank/DDBJ databases">
        <title>Spodoptera exigua strain:BAW_Kor-Di-RS1 Genome sequencing and assembly.</title>
        <authorList>
            <person name="Kim J."/>
            <person name="Nam H.Y."/>
            <person name="Kwon M."/>
            <person name="Choi J.H."/>
            <person name="Cho S.R."/>
            <person name="Kim G.-H."/>
        </authorList>
    </citation>
    <scope>NUCLEOTIDE SEQUENCE</scope>
    <source>
        <strain evidence="1">BAW_Kor-Di-RS1</strain>
        <tissue evidence="1">Whole-body</tissue>
    </source>
</reference>
<dbReference type="Proteomes" id="UP000648187">
    <property type="component" value="Unassembled WGS sequence"/>
</dbReference>
<dbReference type="AlphaFoldDB" id="A0A835GNV1"/>
<name>A0A835GNV1_SPOEX</name>
<comment type="caution">
    <text evidence="1">The sequence shown here is derived from an EMBL/GenBank/DDBJ whole genome shotgun (WGS) entry which is preliminary data.</text>
</comment>
<accession>A0A835GNV1</accession>
<protein>
    <submittedName>
        <fullName evidence="1">Uncharacterized protein</fullName>
    </submittedName>
</protein>
<evidence type="ECO:0000313" key="2">
    <source>
        <dbReference type="Proteomes" id="UP000648187"/>
    </source>
</evidence>
<gene>
    <name evidence="1" type="ORF">HW555_002973</name>
</gene>
<proteinExistence type="predicted"/>
<dbReference type="EMBL" id="JACKWZ010000027">
    <property type="protein sequence ID" value="KAF9420990.1"/>
    <property type="molecule type" value="Genomic_DNA"/>
</dbReference>
<sequence length="102" mass="11614">MQSSACIDFTPARRLCGPRPPVHRRMGCAMGLHESSDCTLRLFFKLFNFLYGHSSNVRYFKIACKSVAIRLNCANVDDYSYASTGKINKIVQVEDDVFREMP</sequence>
<evidence type="ECO:0000313" key="1">
    <source>
        <dbReference type="EMBL" id="KAF9420990.1"/>
    </source>
</evidence>
<organism evidence="1 2">
    <name type="scientific">Spodoptera exigua</name>
    <name type="common">Beet armyworm</name>
    <name type="synonym">Noctua fulgens</name>
    <dbReference type="NCBI Taxonomy" id="7107"/>
    <lineage>
        <taxon>Eukaryota</taxon>
        <taxon>Metazoa</taxon>
        <taxon>Ecdysozoa</taxon>
        <taxon>Arthropoda</taxon>
        <taxon>Hexapoda</taxon>
        <taxon>Insecta</taxon>
        <taxon>Pterygota</taxon>
        <taxon>Neoptera</taxon>
        <taxon>Endopterygota</taxon>
        <taxon>Lepidoptera</taxon>
        <taxon>Glossata</taxon>
        <taxon>Ditrysia</taxon>
        <taxon>Noctuoidea</taxon>
        <taxon>Noctuidae</taxon>
        <taxon>Amphipyrinae</taxon>
        <taxon>Spodoptera</taxon>
    </lineage>
</organism>
<keyword evidence="2" id="KW-1185">Reference proteome</keyword>